<proteinExistence type="predicted"/>
<dbReference type="Pfam" id="PF01553">
    <property type="entry name" value="Acyltransferase"/>
    <property type="match status" value="1"/>
</dbReference>
<reference evidence="5 6" key="1">
    <citation type="submission" date="2021-01" db="EMBL/GenBank/DDBJ databases">
        <title>Sequencing the genomes of 1000 actinobacteria strains.</title>
        <authorList>
            <person name="Klenk H.-P."/>
        </authorList>
    </citation>
    <scope>NUCLEOTIDE SEQUENCE [LARGE SCALE GENOMIC DNA]</scope>
    <source>
        <strain evidence="5 6">DSM 18662</strain>
    </source>
</reference>
<evidence type="ECO:0000256" key="1">
    <source>
        <dbReference type="ARBA" id="ARBA00022679"/>
    </source>
</evidence>
<name>A0ABS2RQG0_9ACTN</name>
<keyword evidence="1 5" id="KW-0808">Transferase</keyword>
<comment type="caution">
    <text evidence="5">The sequence shown here is derived from an EMBL/GenBank/DDBJ whole genome shotgun (WGS) entry which is preliminary data.</text>
</comment>
<evidence type="ECO:0000313" key="5">
    <source>
        <dbReference type="EMBL" id="MBM7800164.1"/>
    </source>
</evidence>
<protein>
    <submittedName>
        <fullName evidence="5">1-acyl-sn-glycerol-3-phosphate acyltransferase</fullName>
        <ecNumber evidence="5">2.3.1.51</ecNumber>
    </submittedName>
</protein>
<evidence type="ECO:0000256" key="2">
    <source>
        <dbReference type="ARBA" id="ARBA00023315"/>
    </source>
</evidence>
<dbReference type="PANTHER" id="PTHR10434:SF11">
    <property type="entry name" value="1-ACYL-SN-GLYCEROL-3-PHOSPHATE ACYLTRANSFERASE"/>
    <property type="match status" value="1"/>
</dbReference>
<dbReference type="CDD" id="cd07989">
    <property type="entry name" value="LPLAT_AGPAT-like"/>
    <property type="match status" value="1"/>
</dbReference>
<dbReference type="SUPFAM" id="SSF69593">
    <property type="entry name" value="Glycerol-3-phosphate (1)-acyltransferase"/>
    <property type="match status" value="1"/>
</dbReference>
<feature type="region of interest" description="Disordered" evidence="3">
    <location>
        <begin position="237"/>
        <end position="257"/>
    </location>
</feature>
<dbReference type="GO" id="GO:0003841">
    <property type="term" value="F:1-acylglycerol-3-phosphate O-acyltransferase activity"/>
    <property type="evidence" value="ECO:0007669"/>
    <property type="project" value="UniProtKB-EC"/>
</dbReference>
<gene>
    <name evidence="5" type="ORF">JOE57_003085</name>
</gene>
<evidence type="ECO:0000256" key="3">
    <source>
        <dbReference type="SAM" id="MobiDB-lite"/>
    </source>
</evidence>
<evidence type="ECO:0000259" key="4">
    <source>
        <dbReference type="SMART" id="SM00563"/>
    </source>
</evidence>
<keyword evidence="6" id="KW-1185">Reference proteome</keyword>
<organism evidence="5 6">
    <name type="scientific">Microlunatus panaciterrae</name>
    <dbReference type="NCBI Taxonomy" id="400768"/>
    <lineage>
        <taxon>Bacteria</taxon>
        <taxon>Bacillati</taxon>
        <taxon>Actinomycetota</taxon>
        <taxon>Actinomycetes</taxon>
        <taxon>Propionibacteriales</taxon>
        <taxon>Propionibacteriaceae</taxon>
        <taxon>Microlunatus</taxon>
    </lineage>
</organism>
<feature type="domain" description="Phospholipid/glycerol acyltransferase" evidence="4">
    <location>
        <begin position="35"/>
        <end position="154"/>
    </location>
</feature>
<accession>A0ABS2RQG0</accession>
<dbReference type="SMART" id="SM00563">
    <property type="entry name" value="PlsC"/>
    <property type="match status" value="1"/>
</dbReference>
<dbReference type="EMBL" id="JAFBCF010000001">
    <property type="protein sequence ID" value="MBM7800164.1"/>
    <property type="molecule type" value="Genomic_DNA"/>
</dbReference>
<dbReference type="InterPro" id="IPR002123">
    <property type="entry name" value="Plipid/glycerol_acylTrfase"/>
</dbReference>
<dbReference type="EC" id="2.3.1.51" evidence="5"/>
<dbReference type="Proteomes" id="UP000704762">
    <property type="component" value="Unassembled WGS sequence"/>
</dbReference>
<dbReference type="PANTHER" id="PTHR10434">
    <property type="entry name" value="1-ACYL-SN-GLYCEROL-3-PHOSPHATE ACYLTRANSFERASE"/>
    <property type="match status" value="1"/>
</dbReference>
<sequence length="257" mass="27987">MLYWLFKWFAVAPALRLVCRPWVEGAENLPDEGPAILASNHLSAGDTVLLPAMIGRRVTFPAKAELFHGRGFRGRLTTLFLKSIGQKSMDRSGGRASATSMDGVLEVLEEGHLLGIYPEGTRSPDGRLYKGKTGTARLVLRSGVPVIPVAMFATQAVRSRFFGFPIMRRPGIRIGKPLDFTRYASAGSDRDVLRWVTDEIMNAIMELSGQEYVDAYAISVKTARAEGRELVAATAPRPGFGRPVPPVPVTLSSGSSR</sequence>
<evidence type="ECO:0000313" key="6">
    <source>
        <dbReference type="Proteomes" id="UP000704762"/>
    </source>
</evidence>
<keyword evidence="2 5" id="KW-0012">Acyltransferase</keyword>
<dbReference type="RefSeq" id="WP_204919400.1">
    <property type="nucleotide sequence ID" value="NZ_BAAAQP010000003.1"/>
</dbReference>